<dbReference type="RefSeq" id="WP_002996571.1">
    <property type="nucleotide sequence ID" value="NZ_AOHC02000015.1"/>
</dbReference>
<dbReference type="EMBL" id="AOHC02000015">
    <property type="protein sequence ID" value="EMY78924.1"/>
    <property type="molecule type" value="Genomic_DNA"/>
</dbReference>
<dbReference type="Pfam" id="PF13200">
    <property type="entry name" value="DUF4015"/>
    <property type="match status" value="1"/>
</dbReference>
<gene>
    <name evidence="2" type="ORF">LEP1GSC060_0883</name>
</gene>
<dbReference type="Proteomes" id="UP000012313">
    <property type="component" value="Unassembled WGS sequence"/>
</dbReference>
<keyword evidence="2" id="KW-0378">Hydrolase</keyword>
<evidence type="ECO:0000313" key="3">
    <source>
        <dbReference type="Proteomes" id="UP000012313"/>
    </source>
</evidence>
<evidence type="ECO:0000259" key="1">
    <source>
        <dbReference type="Pfam" id="PF13200"/>
    </source>
</evidence>
<sequence length="419" mass="47934">MNKIIIFILTFFFWIFPSFPDFDLPFPKRNNTKKNSPETVLSESRDDVAVGSPEIIEKKENRTRAKTYENCGNECDAEKTRNVLGQTLSKPVTGIKSKTLINQPKDQSFKSGSAVGAKMEVVATQDRDNSLENSELQTISNIKVPEFSRGIYISQRTLKKAKEFYNIRKKGKQYGVNFLVMDIQPFAPPKEIVETLVAEGFYPVARVVNFDGGLPTEKPSNQRITSIYKSIQAACKSGFPEIQLDYIRYADNLQLKLTYETRYKNISEIIKNIRKETLKCENLPYIGADIFGRIPFNQNDMIGQKVEIFAQIVDVLYPMLYPSHFYGMPAKIKNPYQTVYDGTLLTIKRSLNTTRVIPYIQGFNMSVKKSELTLSDYIKAQIKASYDSGGHGFVVWNAWNDYESTFQALKDYDEEIKKN</sequence>
<proteinExistence type="predicted"/>
<dbReference type="STRING" id="1218598.LEP1GSC060_0883"/>
<organism evidence="2 3">
    <name type="scientific">Leptospira weilii serovar Ranarum str. ICFT</name>
    <dbReference type="NCBI Taxonomy" id="1218598"/>
    <lineage>
        <taxon>Bacteria</taxon>
        <taxon>Pseudomonadati</taxon>
        <taxon>Spirochaetota</taxon>
        <taxon>Spirochaetia</taxon>
        <taxon>Leptospirales</taxon>
        <taxon>Leptospiraceae</taxon>
        <taxon>Leptospira</taxon>
    </lineage>
</organism>
<feature type="domain" description="DUF4015" evidence="1">
    <location>
        <begin position="232"/>
        <end position="402"/>
    </location>
</feature>
<dbReference type="OrthoDB" id="9774125at2"/>
<dbReference type="GO" id="GO:0016787">
    <property type="term" value="F:hydrolase activity"/>
    <property type="evidence" value="ECO:0007669"/>
    <property type="project" value="UniProtKB-KW"/>
</dbReference>
<name>N1WP74_9LEPT</name>
<comment type="caution">
    <text evidence="2">The sequence shown here is derived from an EMBL/GenBank/DDBJ whole genome shotgun (WGS) entry which is preliminary data.</text>
</comment>
<accession>N1WP74</accession>
<reference evidence="2" key="1">
    <citation type="submission" date="2013-03" db="EMBL/GenBank/DDBJ databases">
        <authorList>
            <person name="Harkins D.M."/>
            <person name="Durkin A.S."/>
            <person name="Brinkac L.M."/>
            <person name="Haft D.H."/>
            <person name="Selengut J.D."/>
            <person name="Sanka R."/>
            <person name="DePew J."/>
            <person name="Purushe J."/>
            <person name="Hartskeerl R.A."/>
            <person name="Ahmed A."/>
            <person name="van der Linden H."/>
            <person name="Goris M.G.A."/>
            <person name="Vinetz J.M."/>
            <person name="Sutton G.G."/>
            <person name="Nierman W.C."/>
            <person name="Fouts D.E."/>
        </authorList>
    </citation>
    <scope>NUCLEOTIDE SEQUENCE [LARGE SCALE GENOMIC DNA]</scope>
    <source>
        <strain evidence="2">ICFT</strain>
    </source>
</reference>
<dbReference type="AlphaFoldDB" id="N1WP74"/>
<dbReference type="InterPro" id="IPR025275">
    <property type="entry name" value="DUF4015"/>
</dbReference>
<evidence type="ECO:0000313" key="2">
    <source>
        <dbReference type="EMBL" id="EMY78924.1"/>
    </source>
</evidence>
<protein>
    <submittedName>
        <fullName evidence="2">Glycosyl hydrolase domain protein</fullName>
    </submittedName>
</protein>
<keyword evidence="3" id="KW-1185">Reference proteome</keyword>